<dbReference type="InterPro" id="IPR050117">
    <property type="entry name" value="MAPK"/>
</dbReference>
<dbReference type="Gene3D" id="3.30.200.20">
    <property type="entry name" value="Phosphorylase Kinase, domain 1"/>
    <property type="match status" value="1"/>
</dbReference>
<dbReference type="Pfam" id="PF00069">
    <property type="entry name" value="Pkinase"/>
    <property type="match status" value="1"/>
</dbReference>
<dbReference type="PROSITE" id="PS00108">
    <property type="entry name" value="PROTEIN_KINASE_ST"/>
    <property type="match status" value="1"/>
</dbReference>
<evidence type="ECO:0000256" key="3">
    <source>
        <dbReference type="ARBA" id="ARBA00022679"/>
    </source>
</evidence>
<dbReference type="Proteomes" id="UP000092321">
    <property type="component" value="Unassembled WGS sequence"/>
</dbReference>
<accession>A0A1B7TKE4</accession>
<keyword evidence="3" id="KW-0808">Transferase</keyword>
<dbReference type="PANTHER" id="PTHR24055">
    <property type="entry name" value="MITOGEN-ACTIVATED PROTEIN KINASE"/>
    <property type="match status" value="1"/>
</dbReference>
<dbReference type="GO" id="GO:0005524">
    <property type="term" value="F:ATP binding"/>
    <property type="evidence" value="ECO:0007669"/>
    <property type="project" value="UniProtKB-KW"/>
</dbReference>
<dbReference type="PROSITE" id="PS50011">
    <property type="entry name" value="PROTEIN_KINASE_DOM"/>
    <property type="match status" value="1"/>
</dbReference>
<keyword evidence="9" id="KW-1185">Reference proteome</keyword>
<dbReference type="SMART" id="SM00220">
    <property type="entry name" value="S_TKc"/>
    <property type="match status" value="1"/>
</dbReference>
<dbReference type="AlphaFoldDB" id="A0A1B7TKE4"/>
<dbReference type="GO" id="GO:0004674">
    <property type="term" value="F:protein serine/threonine kinase activity"/>
    <property type="evidence" value="ECO:0007669"/>
    <property type="project" value="UniProtKB-KW"/>
</dbReference>
<comment type="caution">
    <text evidence="8">The sequence shown here is derived from an EMBL/GenBank/DDBJ whole genome shotgun (WGS) entry which is preliminary data.</text>
</comment>
<evidence type="ECO:0000313" key="8">
    <source>
        <dbReference type="EMBL" id="OBA29188.1"/>
    </source>
</evidence>
<reference evidence="9" key="1">
    <citation type="journal article" date="2016" name="Proc. Natl. Acad. Sci. U.S.A.">
        <title>Comparative genomics of biotechnologically important yeasts.</title>
        <authorList>
            <person name="Riley R."/>
            <person name="Haridas S."/>
            <person name="Wolfe K.H."/>
            <person name="Lopes M.R."/>
            <person name="Hittinger C.T."/>
            <person name="Goeker M."/>
            <person name="Salamov A.A."/>
            <person name="Wisecaver J.H."/>
            <person name="Long T.M."/>
            <person name="Calvey C.H."/>
            <person name="Aerts A.L."/>
            <person name="Barry K.W."/>
            <person name="Choi C."/>
            <person name="Clum A."/>
            <person name="Coughlan A.Y."/>
            <person name="Deshpande S."/>
            <person name="Douglass A.P."/>
            <person name="Hanson S.J."/>
            <person name="Klenk H.-P."/>
            <person name="LaButti K.M."/>
            <person name="Lapidus A."/>
            <person name="Lindquist E.A."/>
            <person name="Lipzen A.M."/>
            <person name="Meier-Kolthoff J.P."/>
            <person name="Ohm R.A."/>
            <person name="Otillar R.P."/>
            <person name="Pangilinan J.L."/>
            <person name="Peng Y."/>
            <person name="Rokas A."/>
            <person name="Rosa C.A."/>
            <person name="Scheuner C."/>
            <person name="Sibirny A.A."/>
            <person name="Slot J.C."/>
            <person name="Stielow J.B."/>
            <person name="Sun H."/>
            <person name="Kurtzman C.P."/>
            <person name="Blackwell M."/>
            <person name="Grigoriev I.V."/>
            <person name="Jeffries T.W."/>
        </authorList>
    </citation>
    <scope>NUCLEOTIDE SEQUENCE [LARGE SCALE GENOMIC DNA]</scope>
    <source>
        <strain evidence="9">NRRL Y-1626</strain>
    </source>
</reference>
<dbReference type="InterPro" id="IPR008271">
    <property type="entry name" value="Ser/Thr_kinase_AS"/>
</dbReference>
<evidence type="ECO:0000256" key="4">
    <source>
        <dbReference type="ARBA" id="ARBA00022741"/>
    </source>
</evidence>
<evidence type="ECO:0000256" key="5">
    <source>
        <dbReference type="ARBA" id="ARBA00022777"/>
    </source>
</evidence>
<dbReference type="SUPFAM" id="SSF56112">
    <property type="entry name" value="Protein kinase-like (PK-like)"/>
    <property type="match status" value="1"/>
</dbReference>
<evidence type="ECO:0000256" key="2">
    <source>
        <dbReference type="ARBA" id="ARBA00022527"/>
    </source>
</evidence>
<dbReference type="EMBL" id="LXPE01000001">
    <property type="protein sequence ID" value="OBA29188.1"/>
    <property type="molecule type" value="Genomic_DNA"/>
</dbReference>
<gene>
    <name evidence="8" type="ORF">HANVADRAFT_67464</name>
</gene>
<sequence length="637" mass="73393">MNSVPLHQPVYKDVEAVLNFHQNQIHSPFQYSSVITDPELKPIVLDQLPSKLNIINFKKNYKSISCIGTGSFGTVKLCKKMNSNTINYPYSMMDNSRVSYHDNYYNNCNKLVAVKIMMTRLDNLSSYARVRELKFILNIPQHKNLLTVYECFIDDETYKLHIALEVMDQNLYQLIKFRINKGSGLFSHSTLQSILSQILSGIYHIHSNGFFHRDLKPENILISTTFKYYDKEYFQSLKPRQNYVVKIADYGLSRHITPSSNHFTAYVSTRWYRSPEILLRDRKYCKPIDIWAFGCVAFECTTFTPLFPGSDEMDQIWKILELLGTPFLTKENAKTGYIPNGGVWEESRKLINNLNIQFPYIEGCDISQRALPMIIDSPAYKKPNSSDIYSKLCEVMRKCLTWSPHERVTVEQLTQMAYFQNTEVCLEHQNKVAQEKQLLQLEQQYFYQNPTSALFSGLGSVDKISNSPKKLKTPLKTQRPTEGSKKIAISKNISKLSQSDLSFDKSFKNKYNSSVDYENSFFDLYNSGITKENSELSIVAGDMRKKDSINRAESPLSSLNFTDYNNSSSNYVLQKVSINDTSFNTDSSFNSNPKSFIKHKSSNQESKKVTKQMKEKQNSIIKSNVFNSGNFIINEND</sequence>
<protein>
    <submittedName>
        <fullName evidence="8">Kinase-like protein</fullName>
    </submittedName>
</protein>
<evidence type="ECO:0000256" key="1">
    <source>
        <dbReference type="ARBA" id="ARBA00006485"/>
    </source>
</evidence>
<keyword evidence="2" id="KW-0723">Serine/threonine-protein kinase</keyword>
<evidence type="ECO:0000259" key="7">
    <source>
        <dbReference type="PROSITE" id="PS50011"/>
    </source>
</evidence>
<keyword evidence="5 8" id="KW-0418">Kinase</keyword>
<dbReference type="FunFam" id="1.10.510.10:FF:000624">
    <property type="entry name" value="Mitogen-activated protein kinase"/>
    <property type="match status" value="1"/>
</dbReference>
<evidence type="ECO:0000313" key="9">
    <source>
        <dbReference type="Proteomes" id="UP000092321"/>
    </source>
</evidence>
<keyword evidence="4" id="KW-0547">Nucleotide-binding</keyword>
<dbReference type="Gene3D" id="1.10.510.10">
    <property type="entry name" value="Transferase(Phosphotransferase) domain 1"/>
    <property type="match status" value="1"/>
</dbReference>
<proteinExistence type="inferred from homology"/>
<comment type="similarity">
    <text evidence="1">Belongs to the protein kinase superfamily. CMGC Ser/Thr protein kinase family. CDC2/CDKX subfamily.</text>
</comment>
<dbReference type="InterPro" id="IPR000719">
    <property type="entry name" value="Prot_kinase_dom"/>
</dbReference>
<dbReference type="InterPro" id="IPR011009">
    <property type="entry name" value="Kinase-like_dom_sf"/>
</dbReference>
<keyword evidence="6" id="KW-0067">ATP-binding</keyword>
<evidence type="ECO:0000256" key="6">
    <source>
        <dbReference type="ARBA" id="ARBA00022840"/>
    </source>
</evidence>
<feature type="domain" description="Protein kinase" evidence="7">
    <location>
        <begin position="61"/>
        <end position="419"/>
    </location>
</feature>
<organism evidence="8 9">
    <name type="scientific">Hanseniaspora valbyensis NRRL Y-1626</name>
    <dbReference type="NCBI Taxonomy" id="766949"/>
    <lineage>
        <taxon>Eukaryota</taxon>
        <taxon>Fungi</taxon>
        <taxon>Dikarya</taxon>
        <taxon>Ascomycota</taxon>
        <taxon>Saccharomycotina</taxon>
        <taxon>Saccharomycetes</taxon>
        <taxon>Saccharomycodales</taxon>
        <taxon>Saccharomycodaceae</taxon>
        <taxon>Hanseniaspora</taxon>
    </lineage>
</organism>
<dbReference type="OrthoDB" id="2158884at2759"/>
<name>A0A1B7TKE4_9ASCO</name>